<feature type="region of interest" description="Disordered" evidence="1">
    <location>
        <begin position="1"/>
        <end position="20"/>
    </location>
</feature>
<name>A0A067SXR9_GALM3</name>
<dbReference type="STRING" id="685588.A0A067SXR9"/>
<reference evidence="3" key="1">
    <citation type="journal article" date="2014" name="Proc. Natl. Acad. Sci. U.S.A.">
        <title>Extensive sampling of basidiomycete genomes demonstrates inadequacy of the white-rot/brown-rot paradigm for wood decay fungi.</title>
        <authorList>
            <person name="Riley R."/>
            <person name="Salamov A.A."/>
            <person name="Brown D.W."/>
            <person name="Nagy L.G."/>
            <person name="Floudas D."/>
            <person name="Held B.W."/>
            <person name="Levasseur A."/>
            <person name="Lombard V."/>
            <person name="Morin E."/>
            <person name="Otillar R."/>
            <person name="Lindquist E.A."/>
            <person name="Sun H."/>
            <person name="LaButti K.M."/>
            <person name="Schmutz J."/>
            <person name="Jabbour D."/>
            <person name="Luo H."/>
            <person name="Baker S.E."/>
            <person name="Pisabarro A.G."/>
            <person name="Walton J.D."/>
            <person name="Blanchette R.A."/>
            <person name="Henrissat B."/>
            <person name="Martin F."/>
            <person name="Cullen D."/>
            <person name="Hibbett D.S."/>
            <person name="Grigoriev I.V."/>
        </authorList>
    </citation>
    <scope>NUCLEOTIDE SEQUENCE [LARGE SCALE GENOMIC DNA]</scope>
    <source>
        <strain evidence="3">CBS 339.88</strain>
    </source>
</reference>
<dbReference type="Proteomes" id="UP000027222">
    <property type="component" value="Unassembled WGS sequence"/>
</dbReference>
<evidence type="ECO:0000313" key="3">
    <source>
        <dbReference type="Proteomes" id="UP000027222"/>
    </source>
</evidence>
<evidence type="ECO:0000256" key="1">
    <source>
        <dbReference type="SAM" id="MobiDB-lite"/>
    </source>
</evidence>
<protein>
    <recommendedName>
        <fullName evidence="4">Arrestin-like N-terminal domain-containing protein</fullName>
    </recommendedName>
</protein>
<sequence>MPHDVAGLSVTSLPPTYSTQPYENEETVAFTPRVGNSTPHGTFTRTWPQATLILKDQDEGVRLPTYGRHGRVIGELGLKNTDKIVRVTVKLHGQMSLSVADSGSTGATLISETQVLWKHHPTDSPHEGAAEQRCPSILPIYIQFPHSYEAEGKHWRLPPSFEATFLGIPALFVRCMYTLSVTITRTRSYHLASWSTNKTYVTMVNFRPRTRPNRPIVLLDSVFASIKPVPEEWLQIVANMNARPSSDLKPIECHLFIPSIQAFSLTDAIPFHLQLCSSLKSLRELLPPTSMHLLLPGSPGYQKPTDPRILPYAIRLSIARQVVVEVNGRRRFRTFTIGVGKMKPVPPVVHNASAGTWKEYDNASGEAGGDVCLDWQGEVKTWPEVSSGGFSTSNLIVKDFLVLALTPPNPRSSCLIPLQLSHPIRLVTDSWIDFDVLHPGDT</sequence>
<organism evidence="2 3">
    <name type="scientific">Galerina marginata (strain CBS 339.88)</name>
    <dbReference type="NCBI Taxonomy" id="685588"/>
    <lineage>
        <taxon>Eukaryota</taxon>
        <taxon>Fungi</taxon>
        <taxon>Dikarya</taxon>
        <taxon>Basidiomycota</taxon>
        <taxon>Agaricomycotina</taxon>
        <taxon>Agaricomycetes</taxon>
        <taxon>Agaricomycetidae</taxon>
        <taxon>Agaricales</taxon>
        <taxon>Agaricineae</taxon>
        <taxon>Strophariaceae</taxon>
        <taxon>Galerina</taxon>
    </lineage>
</organism>
<proteinExistence type="predicted"/>
<dbReference type="EMBL" id="KL142380">
    <property type="protein sequence ID" value="KDR75755.1"/>
    <property type="molecule type" value="Genomic_DNA"/>
</dbReference>
<gene>
    <name evidence="2" type="ORF">GALMADRAFT_68348</name>
</gene>
<dbReference type="AlphaFoldDB" id="A0A067SXR9"/>
<feature type="compositionally biased region" description="Polar residues" evidence="1">
    <location>
        <begin position="9"/>
        <end position="20"/>
    </location>
</feature>
<evidence type="ECO:0000313" key="2">
    <source>
        <dbReference type="EMBL" id="KDR75755.1"/>
    </source>
</evidence>
<dbReference type="HOGENOM" id="CLU_049916_0_0_1"/>
<accession>A0A067SXR9</accession>
<dbReference type="OrthoDB" id="3252135at2759"/>
<keyword evidence="3" id="KW-1185">Reference proteome</keyword>
<evidence type="ECO:0008006" key="4">
    <source>
        <dbReference type="Google" id="ProtNLM"/>
    </source>
</evidence>